<proteinExistence type="predicted"/>
<dbReference type="SMART" id="SM00186">
    <property type="entry name" value="FBG"/>
    <property type="match status" value="1"/>
</dbReference>
<dbReference type="AlphaFoldDB" id="A0A8S4NWQ0"/>
<accession>A0A8S4NWQ0</accession>
<dbReference type="Pfam" id="PF00147">
    <property type="entry name" value="Fibrinogen_C"/>
    <property type="match status" value="1"/>
</dbReference>
<dbReference type="EMBL" id="CAIIXF020000006">
    <property type="protein sequence ID" value="CAH1786254.1"/>
    <property type="molecule type" value="Genomic_DNA"/>
</dbReference>
<evidence type="ECO:0000256" key="1">
    <source>
        <dbReference type="SAM" id="SignalP"/>
    </source>
</evidence>
<comment type="caution">
    <text evidence="3">The sequence shown here is derived from an EMBL/GenBank/DDBJ whole genome shotgun (WGS) entry which is preliminary data.</text>
</comment>
<dbReference type="SUPFAM" id="SSF57414">
    <property type="entry name" value="Hairpin loop containing domain-like"/>
    <property type="match status" value="1"/>
</dbReference>
<evidence type="ECO:0000313" key="3">
    <source>
        <dbReference type="EMBL" id="CAH1786254.1"/>
    </source>
</evidence>
<feature type="chain" id="PRO_5035911522" description="Fibrinogen C-terminal domain-containing protein" evidence="1">
    <location>
        <begin position="25"/>
        <end position="345"/>
    </location>
</feature>
<dbReference type="InterPro" id="IPR003609">
    <property type="entry name" value="Pan_app"/>
</dbReference>
<protein>
    <recommendedName>
        <fullName evidence="2">Fibrinogen C-terminal domain-containing protein</fullName>
    </recommendedName>
</protein>
<dbReference type="GO" id="GO:0005615">
    <property type="term" value="C:extracellular space"/>
    <property type="evidence" value="ECO:0007669"/>
    <property type="project" value="TreeGrafter"/>
</dbReference>
<dbReference type="PROSITE" id="PS51406">
    <property type="entry name" value="FIBRINOGEN_C_2"/>
    <property type="match status" value="1"/>
</dbReference>
<dbReference type="Proteomes" id="UP000749559">
    <property type="component" value="Unassembled WGS sequence"/>
</dbReference>
<sequence>MHSLAVIIWLKCLYITLFCNKASAEKKVVFNNIGYSTKYYHQIGYSYRKSPMKTLVMSMAAYDMEIASVQCLSTCQKEANAGINSSCVAVNFHTENGTCELFHDQPVYRYNKHVIPDDNWTLYMEEALKYPRDCEDITIDTRKEYYDIQPDMSKPPFSVMCGDKSTTKRYSTFIQSHKINSEFDFQNATWSDYRNGFKNNNAGQSYYWIGNENLHTLTSSHNYSIKFSCLESEEGKRNISDRHRYIFYDSFSIGSEEDFYRLNIGKVREKDDDIEDAIWGTAIEEHINGSKFMTYENVTENPCARQGGWWYNNCTYANLNTANNDIFWGSLKCHHSRIKLYRIWN</sequence>
<dbReference type="InterPro" id="IPR002181">
    <property type="entry name" value="Fibrinogen_a/b/g_C_dom"/>
</dbReference>
<dbReference type="SUPFAM" id="SSF56496">
    <property type="entry name" value="Fibrinogen C-terminal domain-like"/>
    <property type="match status" value="1"/>
</dbReference>
<dbReference type="InterPro" id="IPR050373">
    <property type="entry name" value="Fibrinogen_C-term_domain"/>
</dbReference>
<dbReference type="InterPro" id="IPR014716">
    <property type="entry name" value="Fibrinogen_a/b/g_C_1"/>
</dbReference>
<evidence type="ECO:0000259" key="2">
    <source>
        <dbReference type="PROSITE" id="PS51406"/>
    </source>
</evidence>
<dbReference type="PANTHER" id="PTHR19143">
    <property type="entry name" value="FIBRINOGEN/TENASCIN/ANGIOPOEITIN"/>
    <property type="match status" value="1"/>
</dbReference>
<dbReference type="PANTHER" id="PTHR19143:SF327">
    <property type="entry name" value="FI21813P1-RELATED"/>
    <property type="match status" value="1"/>
</dbReference>
<reference evidence="3" key="1">
    <citation type="submission" date="2022-03" db="EMBL/GenBank/DDBJ databases">
        <authorList>
            <person name="Martin C."/>
        </authorList>
    </citation>
    <scope>NUCLEOTIDE SEQUENCE</scope>
</reference>
<name>A0A8S4NWQ0_OWEFU</name>
<keyword evidence="1" id="KW-0732">Signal</keyword>
<dbReference type="InterPro" id="IPR036056">
    <property type="entry name" value="Fibrinogen-like_C"/>
</dbReference>
<dbReference type="Gene3D" id="3.90.215.10">
    <property type="entry name" value="Gamma Fibrinogen, chain A, domain 1"/>
    <property type="match status" value="1"/>
</dbReference>
<gene>
    <name evidence="3" type="ORF">OFUS_LOCUS12183</name>
</gene>
<keyword evidence="4" id="KW-1185">Reference proteome</keyword>
<feature type="domain" description="Fibrinogen C-terminal" evidence="2">
    <location>
        <begin position="125"/>
        <end position="345"/>
    </location>
</feature>
<evidence type="ECO:0000313" key="4">
    <source>
        <dbReference type="Proteomes" id="UP000749559"/>
    </source>
</evidence>
<dbReference type="Pfam" id="PF00024">
    <property type="entry name" value="PAN_1"/>
    <property type="match status" value="1"/>
</dbReference>
<feature type="signal peptide" evidence="1">
    <location>
        <begin position="1"/>
        <end position="24"/>
    </location>
</feature>
<organism evidence="3 4">
    <name type="scientific">Owenia fusiformis</name>
    <name type="common">Polychaete worm</name>
    <dbReference type="NCBI Taxonomy" id="6347"/>
    <lineage>
        <taxon>Eukaryota</taxon>
        <taxon>Metazoa</taxon>
        <taxon>Spiralia</taxon>
        <taxon>Lophotrochozoa</taxon>
        <taxon>Annelida</taxon>
        <taxon>Polychaeta</taxon>
        <taxon>Sedentaria</taxon>
        <taxon>Canalipalpata</taxon>
        <taxon>Sabellida</taxon>
        <taxon>Oweniida</taxon>
        <taxon>Oweniidae</taxon>
        <taxon>Owenia</taxon>
    </lineage>
</organism>